<organism evidence="1 2">
    <name type="scientific">Peribacillus simplex</name>
    <dbReference type="NCBI Taxonomy" id="1478"/>
    <lineage>
        <taxon>Bacteria</taxon>
        <taxon>Bacillati</taxon>
        <taxon>Bacillota</taxon>
        <taxon>Bacilli</taxon>
        <taxon>Bacillales</taxon>
        <taxon>Bacillaceae</taxon>
        <taxon>Peribacillus</taxon>
    </lineage>
</organism>
<proteinExistence type="predicted"/>
<accession>A0AA90P746</accession>
<reference evidence="1" key="1">
    <citation type="submission" date="2023-07" db="EMBL/GenBank/DDBJ databases">
        <title>Murine gut Bacillus species.</title>
        <authorList>
            <person name="Gutman E."/>
            <person name="Hashuel R."/>
            <person name="Litvak Y."/>
        </authorList>
    </citation>
    <scope>NUCLEOTIDE SEQUENCE</scope>
    <source>
        <strain evidence="1">RU283</strain>
    </source>
</reference>
<evidence type="ECO:0008006" key="3">
    <source>
        <dbReference type="Google" id="ProtNLM"/>
    </source>
</evidence>
<dbReference type="RefSeq" id="WP_305161415.1">
    <property type="nucleotide sequence ID" value="NZ_JAUUTP010000020.1"/>
</dbReference>
<gene>
    <name evidence="1" type="ORF">Q8G35_18010</name>
</gene>
<evidence type="ECO:0000313" key="1">
    <source>
        <dbReference type="EMBL" id="MDP1420229.1"/>
    </source>
</evidence>
<dbReference type="EMBL" id="JAUUTP010000020">
    <property type="protein sequence ID" value="MDP1420229.1"/>
    <property type="molecule type" value="Genomic_DNA"/>
</dbReference>
<comment type="caution">
    <text evidence="1">The sequence shown here is derived from an EMBL/GenBank/DDBJ whole genome shotgun (WGS) entry which is preliminary data.</text>
</comment>
<dbReference type="AlphaFoldDB" id="A0AA90P746"/>
<dbReference type="InterPro" id="IPR012347">
    <property type="entry name" value="Ferritin-like"/>
</dbReference>
<dbReference type="Proteomes" id="UP001178277">
    <property type="component" value="Unassembled WGS sequence"/>
</dbReference>
<sequence length="75" mass="8496">MKGEILLVEKLGLHETLELHEILNFKSLCLSKAATMNGLVQDTELKNILLQDMSNGREHIQKLQEILVNQGEGRQ</sequence>
<evidence type="ECO:0000313" key="2">
    <source>
        <dbReference type="Proteomes" id="UP001178277"/>
    </source>
</evidence>
<name>A0AA90P746_9BACI</name>
<dbReference type="Gene3D" id="1.20.1260.10">
    <property type="match status" value="1"/>
</dbReference>
<protein>
    <recommendedName>
        <fullName evidence="3">Spore coat protein</fullName>
    </recommendedName>
</protein>